<comment type="caution">
    <text evidence="4">The sequence shown here is derived from an EMBL/GenBank/DDBJ whole genome shotgun (WGS) entry which is preliminary data.</text>
</comment>
<dbReference type="InterPro" id="IPR007110">
    <property type="entry name" value="Ig-like_dom"/>
</dbReference>
<evidence type="ECO:0008006" key="6">
    <source>
        <dbReference type="Google" id="ProtNLM"/>
    </source>
</evidence>
<dbReference type="Gene3D" id="2.60.40.10">
    <property type="entry name" value="Immunoglobulins"/>
    <property type="match status" value="1"/>
</dbReference>
<dbReference type="PROSITE" id="PS50041">
    <property type="entry name" value="C_TYPE_LECTIN_2"/>
    <property type="match status" value="1"/>
</dbReference>
<dbReference type="Proteomes" id="UP001445076">
    <property type="component" value="Unassembled WGS sequence"/>
</dbReference>
<dbReference type="AlphaFoldDB" id="A0AAW0XN78"/>
<dbReference type="SMART" id="SM00409">
    <property type="entry name" value="IG"/>
    <property type="match status" value="1"/>
</dbReference>
<keyword evidence="5" id="KW-1185">Reference proteome</keyword>
<dbReference type="InterPro" id="IPR013783">
    <property type="entry name" value="Ig-like_fold"/>
</dbReference>
<dbReference type="InterPro" id="IPR016186">
    <property type="entry name" value="C-type_lectin-like/link_sf"/>
</dbReference>
<dbReference type="InterPro" id="IPR001304">
    <property type="entry name" value="C-type_lectin-like"/>
</dbReference>
<name>A0AAW0XN78_CHEQU</name>
<feature type="domain" description="C-type lectin" evidence="2">
    <location>
        <begin position="136"/>
        <end position="307"/>
    </location>
</feature>
<accession>A0AAW0XN78</accession>
<evidence type="ECO:0000313" key="4">
    <source>
        <dbReference type="EMBL" id="KAK8745297.1"/>
    </source>
</evidence>
<dbReference type="InterPro" id="IPR003599">
    <property type="entry name" value="Ig_sub"/>
</dbReference>
<feature type="region of interest" description="Disordered" evidence="1">
    <location>
        <begin position="105"/>
        <end position="130"/>
    </location>
</feature>
<dbReference type="PROSITE" id="PS50835">
    <property type="entry name" value="IG_LIKE"/>
    <property type="match status" value="1"/>
</dbReference>
<dbReference type="CDD" id="cd00037">
    <property type="entry name" value="CLECT"/>
    <property type="match status" value="1"/>
</dbReference>
<dbReference type="SMART" id="SM00408">
    <property type="entry name" value="IGc2"/>
    <property type="match status" value="1"/>
</dbReference>
<dbReference type="InterPro" id="IPR013098">
    <property type="entry name" value="Ig_I-set"/>
</dbReference>
<dbReference type="InterPro" id="IPR036179">
    <property type="entry name" value="Ig-like_dom_sf"/>
</dbReference>
<dbReference type="Gene3D" id="3.10.100.10">
    <property type="entry name" value="Mannose-Binding Protein A, subunit A"/>
    <property type="match status" value="1"/>
</dbReference>
<evidence type="ECO:0000259" key="2">
    <source>
        <dbReference type="PROSITE" id="PS50041"/>
    </source>
</evidence>
<dbReference type="EMBL" id="JARKIK010000019">
    <property type="protein sequence ID" value="KAK8745297.1"/>
    <property type="molecule type" value="Genomic_DNA"/>
</dbReference>
<evidence type="ECO:0000256" key="1">
    <source>
        <dbReference type="SAM" id="MobiDB-lite"/>
    </source>
</evidence>
<reference evidence="4 5" key="1">
    <citation type="journal article" date="2024" name="BMC Genomics">
        <title>Genome assembly of redclaw crayfish (Cherax quadricarinatus) provides insights into its immune adaptation and hypoxia tolerance.</title>
        <authorList>
            <person name="Liu Z."/>
            <person name="Zheng J."/>
            <person name="Li H."/>
            <person name="Fang K."/>
            <person name="Wang S."/>
            <person name="He J."/>
            <person name="Zhou D."/>
            <person name="Weng S."/>
            <person name="Chi M."/>
            <person name="Gu Z."/>
            <person name="He J."/>
            <person name="Li F."/>
            <person name="Wang M."/>
        </authorList>
    </citation>
    <scope>NUCLEOTIDE SEQUENCE [LARGE SCALE GENOMIC DNA]</scope>
    <source>
        <strain evidence="4">ZL_2023a</strain>
    </source>
</reference>
<protein>
    <recommendedName>
        <fullName evidence="6">Ig-like domain-containing protein</fullName>
    </recommendedName>
</protein>
<gene>
    <name evidence="4" type="ORF">OTU49_000123</name>
</gene>
<feature type="non-terminal residue" evidence="4">
    <location>
        <position position="1"/>
    </location>
</feature>
<dbReference type="Pfam" id="PF07679">
    <property type="entry name" value="I-set"/>
    <property type="match status" value="1"/>
</dbReference>
<dbReference type="InterPro" id="IPR016187">
    <property type="entry name" value="CTDL_fold"/>
</dbReference>
<feature type="domain" description="Ig-like" evidence="3">
    <location>
        <begin position="12"/>
        <end position="101"/>
    </location>
</feature>
<feature type="region of interest" description="Disordered" evidence="1">
    <location>
        <begin position="201"/>
        <end position="247"/>
    </location>
</feature>
<proteinExistence type="predicted"/>
<feature type="compositionally biased region" description="Gly residues" evidence="1">
    <location>
        <begin position="223"/>
        <end position="246"/>
    </location>
</feature>
<evidence type="ECO:0000313" key="5">
    <source>
        <dbReference type="Proteomes" id="UP001445076"/>
    </source>
</evidence>
<evidence type="ECO:0000259" key="3">
    <source>
        <dbReference type="PROSITE" id="PS50835"/>
    </source>
</evidence>
<organism evidence="4 5">
    <name type="scientific">Cherax quadricarinatus</name>
    <name type="common">Australian red claw crayfish</name>
    <dbReference type="NCBI Taxonomy" id="27406"/>
    <lineage>
        <taxon>Eukaryota</taxon>
        <taxon>Metazoa</taxon>
        <taxon>Ecdysozoa</taxon>
        <taxon>Arthropoda</taxon>
        <taxon>Crustacea</taxon>
        <taxon>Multicrustacea</taxon>
        <taxon>Malacostraca</taxon>
        <taxon>Eumalacostraca</taxon>
        <taxon>Eucarida</taxon>
        <taxon>Decapoda</taxon>
        <taxon>Pleocyemata</taxon>
        <taxon>Astacidea</taxon>
        <taxon>Parastacoidea</taxon>
        <taxon>Parastacidae</taxon>
        <taxon>Cherax</taxon>
    </lineage>
</organism>
<dbReference type="SUPFAM" id="SSF48726">
    <property type="entry name" value="Immunoglobulin"/>
    <property type="match status" value="1"/>
</dbReference>
<sequence>ESGAQLRVEETTRIIRAPRDRVRGRGEAAVFRCKVAVDSDLELNVNWLVNGVLVDYDKNPRLLRQPKNGLTVSLVTEDDAGVYTCVASTPLDSVNASATLTVRGAGKSSKPVPIPDVRVPPARHDSPCPPPYNRIKDTLCILQVTDQKMNWRDAREYCRSEGGDLAWETDNIVLRTFLEELYGLGGVSWTQWPFWVGGREHRESTSESDNNDNLRKGGSTASGKGGNNGTGNKGGAGRGSNKGGGSNRVWRWVDATRVSAEGVWAPGQPRHYRLADSPDGVCMILDGYVGYRSTALPCHLRRRFLCRPLVQ</sequence>
<dbReference type="SUPFAM" id="SSF56436">
    <property type="entry name" value="C-type lectin-like"/>
    <property type="match status" value="1"/>
</dbReference>
<dbReference type="SMART" id="SM00034">
    <property type="entry name" value="CLECT"/>
    <property type="match status" value="1"/>
</dbReference>
<dbReference type="InterPro" id="IPR003598">
    <property type="entry name" value="Ig_sub2"/>
</dbReference>